<reference evidence="1 2" key="1">
    <citation type="submission" date="2016-04" db="EMBL/GenBank/DDBJ databases">
        <title>Complete genome sequence of Fictibacillus phosphorivorans G25-29, a strain toxic to nematodes.</title>
        <authorList>
            <person name="Zheng Z."/>
        </authorList>
    </citation>
    <scope>NUCLEOTIDE SEQUENCE [LARGE SCALE GENOMIC DNA]</scope>
    <source>
        <strain evidence="1 2">G25-29</strain>
    </source>
</reference>
<dbReference type="InterPro" id="IPR023833">
    <property type="entry name" value="Signal_pept_SipW-depend-type"/>
</dbReference>
<accession>A0A160IQQ9</accession>
<dbReference type="RefSeq" id="WP_066398571.1">
    <property type="nucleotide sequence ID" value="NZ_CP015378.1"/>
</dbReference>
<evidence type="ECO:0008006" key="3">
    <source>
        <dbReference type="Google" id="ProtNLM"/>
    </source>
</evidence>
<dbReference type="AlphaFoldDB" id="A0A160IQQ9"/>
<dbReference type="NCBIfam" id="TIGR04088">
    <property type="entry name" value="cognate_SipW"/>
    <property type="match status" value="1"/>
</dbReference>
<dbReference type="InterPro" id="IPR022121">
    <property type="entry name" value="Peptidase_M73_camelysin"/>
</dbReference>
<dbReference type="Proteomes" id="UP000076623">
    <property type="component" value="Chromosome"/>
</dbReference>
<sequence>MSLKKKLGLGVASAALGLSLVGGGTYAYFSDTAVQTSTFASGTLDLNVDPTTLITLDKFKPGDWKNQTFKLINNGNLDIKSVNLKTAYSVTKNDGSSVDPTLAAKYADAIEVVFLKNVGDDWSIVKDTDYNVVTTMSLKELATKTTQDLAKEWDREGLIRWALRDGITAKGTGQESVDEFSVQFQFKNTPNAPQNDLQNLKLNLTWTFEGIQKDGERR</sequence>
<evidence type="ECO:0000313" key="1">
    <source>
        <dbReference type="EMBL" id="ANC78821.1"/>
    </source>
</evidence>
<evidence type="ECO:0000313" key="2">
    <source>
        <dbReference type="Proteomes" id="UP000076623"/>
    </source>
</evidence>
<gene>
    <name evidence="1" type="ORF">ABE65_019265</name>
</gene>
<name>A0A160IQQ9_9BACL</name>
<organism evidence="1 2">
    <name type="scientific">Fictibacillus phosphorivorans</name>
    <dbReference type="NCBI Taxonomy" id="1221500"/>
    <lineage>
        <taxon>Bacteria</taxon>
        <taxon>Bacillati</taxon>
        <taxon>Bacillota</taxon>
        <taxon>Bacilli</taxon>
        <taxon>Bacillales</taxon>
        <taxon>Fictibacillaceae</taxon>
        <taxon>Fictibacillus</taxon>
    </lineage>
</organism>
<dbReference type="KEGG" id="fpn:ABE65_019265"/>
<proteinExistence type="predicted"/>
<protein>
    <recommendedName>
        <fullName evidence="3">Cell division protein FtsN</fullName>
    </recommendedName>
</protein>
<dbReference type="Pfam" id="PF12389">
    <property type="entry name" value="Peptidase_M73"/>
    <property type="match status" value="1"/>
</dbReference>
<dbReference type="STRING" id="1221500.ABE65_019265"/>
<dbReference type="EMBL" id="CP015378">
    <property type="protein sequence ID" value="ANC78821.1"/>
    <property type="molecule type" value="Genomic_DNA"/>
</dbReference>
<keyword evidence="2" id="KW-1185">Reference proteome</keyword>